<comment type="subcellular location">
    <subcellularLocation>
        <location evidence="1">Cell inner membrane</location>
        <topology evidence="1">Single-pass type II membrane protein</topology>
        <orientation evidence="1">Periplasmic side</orientation>
    </subcellularLocation>
</comment>
<dbReference type="PANTHER" id="PTHR47529">
    <property type="entry name" value="PEPTIDYL-PROLYL CIS-TRANS ISOMERASE D"/>
    <property type="match status" value="1"/>
</dbReference>
<dbReference type="Pfam" id="PF13624">
    <property type="entry name" value="SurA_N_3"/>
    <property type="match status" value="1"/>
</dbReference>
<name>A0A656Z819_9PROT</name>
<protein>
    <recommendedName>
        <fullName evidence="10">Periplasmic chaperone PpiD</fullName>
    </recommendedName>
    <alternativeName>
        <fullName evidence="11">Periplasmic folding chaperone</fullName>
    </alternativeName>
</protein>
<gene>
    <name evidence="12" type="ORF">ACY05_01090</name>
</gene>
<dbReference type="OrthoDB" id="9812372at2"/>
<dbReference type="EMBL" id="LFZK01000001">
    <property type="protein sequence ID" value="KYC29193.1"/>
    <property type="molecule type" value="Genomic_DNA"/>
</dbReference>
<dbReference type="PROSITE" id="PS01096">
    <property type="entry name" value="PPIC_PPIASE_1"/>
    <property type="match status" value="1"/>
</dbReference>
<dbReference type="PROSITE" id="PS50198">
    <property type="entry name" value="PPIC_PPIASE_2"/>
    <property type="match status" value="1"/>
</dbReference>
<dbReference type="GO" id="GO:0005886">
    <property type="term" value="C:plasma membrane"/>
    <property type="evidence" value="ECO:0007669"/>
    <property type="project" value="UniProtKB-SubCell"/>
</dbReference>
<proteinExistence type="inferred from homology"/>
<dbReference type="SUPFAM" id="SSF54534">
    <property type="entry name" value="FKBP-like"/>
    <property type="match status" value="1"/>
</dbReference>
<evidence type="ECO:0000313" key="12">
    <source>
        <dbReference type="EMBL" id="KYC29193.1"/>
    </source>
</evidence>
<dbReference type="InterPro" id="IPR000297">
    <property type="entry name" value="PPIase_PpiC"/>
</dbReference>
<dbReference type="Proteomes" id="UP000243416">
    <property type="component" value="Unassembled WGS sequence"/>
</dbReference>
<keyword evidence="5" id="KW-1133">Transmembrane helix</keyword>
<evidence type="ECO:0000256" key="3">
    <source>
        <dbReference type="ARBA" id="ARBA00022519"/>
    </source>
</evidence>
<reference evidence="12 13" key="1">
    <citation type="journal article" date="2016" name="ISME J.">
        <title>Integrated multi-omics analyses reveal the biochemical mechanisms and phylogenetic relevance of anaerobic androgen biodegradation in the environment.</title>
        <authorList>
            <person name="Yang F.C."/>
            <person name="Chen Y.L."/>
            <person name="Tang S.L."/>
            <person name="Yu C.P."/>
            <person name="Wang P.H."/>
            <person name="Ismail W."/>
            <person name="Wang C.H."/>
            <person name="Ding J.Y."/>
            <person name="Yang C.Y."/>
            <person name="Yang C.Y."/>
            <person name="Chiang Y.R."/>
        </authorList>
    </citation>
    <scope>NUCLEOTIDE SEQUENCE [LARGE SCALE GENOMIC DNA]</scope>
    <source>
        <strain evidence="12 13">DSM 13999</strain>
    </source>
</reference>
<dbReference type="InterPro" id="IPR023058">
    <property type="entry name" value="PPIase_PpiC_CS"/>
</dbReference>
<dbReference type="InterPro" id="IPR052029">
    <property type="entry name" value="PpiD_chaperone"/>
</dbReference>
<keyword evidence="8" id="KW-0413">Isomerase</keyword>
<evidence type="ECO:0000256" key="1">
    <source>
        <dbReference type="ARBA" id="ARBA00004382"/>
    </source>
</evidence>
<keyword evidence="7" id="KW-0143">Chaperone</keyword>
<keyword evidence="3" id="KW-0997">Cell inner membrane</keyword>
<dbReference type="GO" id="GO:0003755">
    <property type="term" value="F:peptidyl-prolyl cis-trans isomerase activity"/>
    <property type="evidence" value="ECO:0007669"/>
    <property type="project" value="UniProtKB-KW"/>
</dbReference>
<dbReference type="SUPFAM" id="SSF109998">
    <property type="entry name" value="Triger factor/SurA peptide-binding domain-like"/>
    <property type="match status" value="1"/>
</dbReference>
<dbReference type="AlphaFoldDB" id="A0A656Z819"/>
<keyword evidence="13" id="KW-1185">Reference proteome</keyword>
<dbReference type="InterPro" id="IPR027304">
    <property type="entry name" value="Trigger_fact/SurA_dom_sf"/>
</dbReference>
<evidence type="ECO:0000256" key="11">
    <source>
        <dbReference type="ARBA" id="ARBA00042775"/>
    </source>
</evidence>
<keyword evidence="6" id="KW-0472">Membrane</keyword>
<evidence type="ECO:0000313" key="13">
    <source>
        <dbReference type="Proteomes" id="UP000243416"/>
    </source>
</evidence>
<dbReference type="Gene3D" id="3.10.50.40">
    <property type="match status" value="1"/>
</dbReference>
<evidence type="ECO:0000256" key="8">
    <source>
        <dbReference type="ARBA" id="ARBA00023235"/>
    </source>
</evidence>
<dbReference type="Pfam" id="PF13616">
    <property type="entry name" value="Rotamase_3"/>
    <property type="match status" value="1"/>
</dbReference>
<comment type="caution">
    <text evidence="12">The sequence shown here is derived from an EMBL/GenBank/DDBJ whole genome shotgun (WGS) entry which is preliminary data.</text>
</comment>
<evidence type="ECO:0000256" key="4">
    <source>
        <dbReference type="ARBA" id="ARBA00022692"/>
    </source>
</evidence>
<evidence type="ECO:0000256" key="6">
    <source>
        <dbReference type="ARBA" id="ARBA00023136"/>
    </source>
</evidence>
<evidence type="ECO:0000256" key="9">
    <source>
        <dbReference type="ARBA" id="ARBA00038408"/>
    </source>
</evidence>
<accession>A0A656Z819</accession>
<keyword evidence="2" id="KW-1003">Cell membrane</keyword>
<comment type="similarity">
    <text evidence="9">Belongs to the PpiD chaperone family.</text>
</comment>
<evidence type="ECO:0000256" key="10">
    <source>
        <dbReference type="ARBA" id="ARBA00040743"/>
    </source>
</evidence>
<evidence type="ECO:0000256" key="5">
    <source>
        <dbReference type="ARBA" id="ARBA00022989"/>
    </source>
</evidence>
<organism evidence="12 13">
    <name type="scientific">Sterolibacterium denitrificans</name>
    <dbReference type="NCBI Taxonomy" id="157592"/>
    <lineage>
        <taxon>Bacteria</taxon>
        <taxon>Pseudomonadati</taxon>
        <taxon>Pseudomonadota</taxon>
        <taxon>Betaproteobacteria</taxon>
        <taxon>Nitrosomonadales</taxon>
        <taxon>Sterolibacteriaceae</taxon>
        <taxon>Sterolibacterium</taxon>
    </lineage>
</organism>
<evidence type="ECO:0000256" key="7">
    <source>
        <dbReference type="ARBA" id="ARBA00023186"/>
    </source>
</evidence>
<dbReference type="InterPro" id="IPR046357">
    <property type="entry name" value="PPIase_dom_sf"/>
</dbReference>
<dbReference type="Gene3D" id="1.10.4030.10">
    <property type="entry name" value="Porin chaperone SurA, peptide-binding domain"/>
    <property type="match status" value="1"/>
</dbReference>
<dbReference type="PANTHER" id="PTHR47529:SF1">
    <property type="entry name" value="PERIPLASMIC CHAPERONE PPID"/>
    <property type="match status" value="1"/>
</dbReference>
<keyword evidence="4" id="KW-0812">Transmembrane</keyword>
<sequence>MFDIVHNNRRVVQVILALITLPFAFFGIESFVSSSGGDDVVAKVGSSDISRQELQQAVREQQERMRQQFGREIPQEMLDSPEMRHAVLDNLVTQRILVQHMAQSHLVVGDAQLSAVIQEIPAFHDEQGFSRQRYDSFVAGQGLSSQEFERRLRQEIAQQQLLGVVRDAAVPARASAQRWTEAMQEVREFDEIRFKPEQFAAQVKLAADAAKKYYDVNGKQFETPERVRAEYLVLSQEALIAQATVGEQEIADWYQTHADKYKQAEERHAGHILIAVAKDADAAQVKSAQAKAEAILVELRSKPAEFARLAREHSEDPGSAQRGGDLGWFAQGAMVKPFEDAVFSLKPGEISDPVRTDFGFHLIRLQENRAEQVRPLAAVRDEIIEEIKRQSATRQYGEQAEAFSNMVYEQADTLKPAAEKFKLALQQSDWLTRDQAGGLLNNPRLLAALFSEDVAKNKHNTEAIEVAPNTLVAARVIEHKPAARLPFDEVRNAIEERLIHEEAARLARKEGEAQLARLDKGEAAAAALAWGERQRVSRVSSEGLSAAAVRAIFKAGAQKLPAYAGVALADGGYALYRVGQVLPRAANADDEQARKLREDYVRIVAEEDFSAWLATLRQQYPVEIKKAVLERKETP</sequence>
<evidence type="ECO:0000256" key="2">
    <source>
        <dbReference type="ARBA" id="ARBA00022475"/>
    </source>
</evidence>
<dbReference type="RefSeq" id="WP_067169654.1">
    <property type="nucleotide sequence ID" value="NZ_LFZK01000001.1"/>
</dbReference>